<evidence type="ECO:0000313" key="2">
    <source>
        <dbReference type="EMBL" id="TWT79691.1"/>
    </source>
</evidence>
<dbReference type="EMBL" id="SJPJ01000001">
    <property type="protein sequence ID" value="TWT79691.1"/>
    <property type="molecule type" value="Genomic_DNA"/>
</dbReference>
<sequence>MMNEPPSRKYPGMVPLLMVVIMTACSAVYLVSAAIHGFDVFQVGAFGAPRPFSLLEYAAWSSSCLVGSIIAVLSARLWCSGRLAPAILTTLAATATVHGVAYLTRL</sequence>
<proteinExistence type="predicted"/>
<keyword evidence="1" id="KW-0472">Membrane</keyword>
<comment type="caution">
    <text evidence="2">The sequence shown here is derived from an EMBL/GenBank/DDBJ whole genome shotgun (WGS) entry which is preliminary data.</text>
</comment>
<gene>
    <name evidence="2" type="ORF">CA13_10970</name>
</gene>
<dbReference type="AlphaFoldDB" id="A0A5C5YYM1"/>
<keyword evidence="1" id="KW-1133">Transmembrane helix</keyword>
<name>A0A5C5YYM1_9BACT</name>
<dbReference type="RefSeq" id="WP_146394851.1">
    <property type="nucleotide sequence ID" value="NZ_SJPJ01000001.1"/>
</dbReference>
<evidence type="ECO:0000313" key="3">
    <source>
        <dbReference type="Proteomes" id="UP000315010"/>
    </source>
</evidence>
<accession>A0A5C5YYM1</accession>
<evidence type="ECO:0000256" key="1">
    <source>
        <dbReference type="SAM" id="Phobius"/>
    </source>
</evidence>
<organism evidence="2 3">
    <name type="scientific">Novipirellula herctigrandis</name>
    <dbReference type="NCBI Taxonomy" id="2527986"/>
    <lineage>
        <taxon>Bacteria</taxon>
        <taxon>Pseudomonadati</taxon>
        <taxon>Planctomycetota</taxon>
        <taxon>Planctomycetia</taxon>
        <taxon>Pirellulales</taxon>
        <taxon>Pirellulaceae</taxon>
        <taxon>Novipirellula</taxon>
    </lineage>
</organism>
<keyword evidence="1" id="KW-0812">Transmembrane</keyword>
<reference evidence="2 3" key="1">
    <citation type="submission" date="2019-02" db="EMBL/GenBank/DDBJ databases">
        <title>Deep-cultivation of Planctomycetes and their phenomic and genomic characterization uncovers novel biology.</title>
        <authorList>
            <person name="Wiegand S."/>
            <person name="Jogler M."/>
            <person name="Boedeker C."/>
            <person name="Pinto D."/>
            <person name="Vollmers J."/>
            <person name="Rivas-Marin E."/>
            <person name="Kohn T."/>
            <person name="Peeters S.H."/>
            <person name="Heuer A."/>
            <person name="Rast P."/>
            <person name="Oberbeckmann S."/>
            <person name="Bunk B."/>
            <person name="Jeske O."/>
            <person name="Meyerdierks A."/>
            <person name="Storesund J.E."/>
            <person name="Kallscheuer N."/>
            <person name="Luecker S."/>
            <person name="Lage O.M."/>
            <person name="Pohl T."/>
            <person name="Merkel B.J."/>
            <person name="Hornburger P."/>
            <person name="Mueller R.-W."/>
            <person name="Bruemmer F."/>
            <person name="Labrenz M."/>
            <person name="Spormann A.M."/>
            <person name="Op Den Camp H."/>
            <person name="Overmann J."/>
            <person name="Amann R."/>
            <person name="Jetten M.S.M."/>
            <person name="Mascher T."/>
            <person name="Medema M.H."/>
            <person name="Devos D.P."/>
            <person name="Kaster A.-K."/>
            <person name="Ovreas L."/>
            <person name="Rohde M."/>
            <person name="Galperin M.Y."/>
            <person name="Jogler C."/>
        </authorList>
    </citation>
    <scope>NUCLEOTIDE SEQUENCE [LARGE SCALE GENOMIC DNA]</scope>
    <source>
        <strain evidence="2 3">CA13</strain>
    </source>
</reference>
<feature type="transmembrane region" description="Helical" evidence="1">
    <location>
        <begin position="57"/>
        <end position="79"/>
    </location>
</feature>
<keyword evidence="3" id="KW-1185">Reference proteome</keyword>
<protein>
    <submittedName>
        <fullName evidence="2">Uncharacterized protein</fullName>
    </submittedName>
</protein>
<dbReference type="Proteomes" id="UP000315010">
    <property type="component" value="Unassembled WGS sequence"/>
</dbReference>